<keyword evidence="12" id="KW-1185">Reference proteome</keyword>
<dbReference type="Pfam" id="PF01478">
    <property type="entry name" value="Peptidase_A24"/>
    <property type="match status" value="1"/>
</dbReference>
<dbReference type="GO" id="GO:0006465">
    <property type="term" value="P:signal peptide processing"/>
    <property type="evidence" value="ECO:0007669"/>
    <property type="project" value="TreeGrafter"/>
</dbReference>
<feature type="transmembrane region" description="Helical" evidence="8">
    <location>
        <begin position="330"/>
        <end position="351"/>
    </location>
</feature>
<feature type="transmembrane region" description="Helical" evidence="8">
    <location>
        <begin position="205"/>
        <end position="224"/>
    </location>
</feature>
<dbReference type="GO" id="GO:0004190">
    <property type="term" value="F:aspartic-type endopeptidase activity"/>
    <property type="evidence" value="ECO:0007669"/>
    <property type="project" value="TreeGrafter"/>
</dbReference>
<evidence type="ECO:0000256" key="8">
    <source>
        <dbReference type="SAM" id="Phobius"/>
    </source>
</evidence>
<evidence type="ECO:0000256" key="6">
    <source>
        <dbReference type="ARBA" id="ARBA00023136"/>
    </source>
</evidence>
<dbReference type="PANTHER" id="PTHR30487">
    <property type="entry name" value="TYPE 4 PREPILIN-LIKE PROTEINS LEADER PEPTIDE-PROCESSING ENZYME"/>
    <property type="match status" value="1"/>
</dbReference>
<keyword evidence="6 8" id="KW-0472">Membrane</keyword>
<feature type="transmembrane region" description="Helical" evidence="8">
    <location>
        <begin position="93"/>
        <end position="114"/>
    </location>
</feature>
<keyword evidence="3" id="KW-1003">Cell membrane</keyword>
<feature type="domain" description="Prepilin type IV endopeptidase peptidase" evidence="9">
    <location>
        <begin position="299"/>
        <end position="399"/>
    </location>
</feature>
<evidence type="ECO:0000256" key="1">
    <source>
        <dbReference type="ARBA" id="ARBA00004651"/>
    </source>
</evidence>
<keyword evidence="5 8" id="KW-1133">Transmembrane helix</keyword>
<evidence type="ECO:0000256" key="7">
    <source>
        <dbReference type="SAM" id="MobiDB-lite"/>
    </source>
</evidence>
<accession>A0A7M2WTN0</accession>
<evidence type="ECO:0000256" key="2">
    <source>
        <dbReference type="ARBA" id="ARBA00005801"/>
    </source>
</evidence>
<dbReference type="AlphaFoldDB" id="A0A7M2WTN0"/>
<gene>
    <name evidence="11" type="ORF">IPV69_20635</name>
</gene>
<evidence type="ECO:0000259" key="10">
    <source>
        <dbReference type="Pfam" id="PF06750"/>
    </source>
</evidence>
<evidence type="ECO:0000256" key="4">
    <source>
        <dbReference type="ARBA" id="ARBA00022692"/>
    </source>
</evidence>
<evidence type="ECO:0000256" key="5">
    <source>
        <dbReference type="ARBA" id="ARBA00022989"/>
    </source>
</evidence>
<comment type="subcellular location">
    <subcellularLocation>
        <location evidence="1">Cell membrane</location>
        <topology evidence="1">Multi-pass membrane protein</topology>
    </subcellularLocation>
</comment>
<protein>
    <submittedName>
        <fullName evidence="11">Prepilin peptidase</fullName>
    </submittedName>
</protein>
<feature type="transmembrane region" description="Helical" evidence="8">
    <location>
        <begin position="386"/>
        <end position="404"/>
    </location>
</feature>
<feature type="compositionally biased region" description="Basic and acidic residues" evidence="7">
    <location>
        <begin position="263"/>
        <end position="280"/>
    </location>
</feature>
<dbReference type="GO" id="GO:0005886">
    <property type="term" value="C:plasma membrane"/>
    <property type="evidence" value="ECO:0007669"/>
    <property type="project" value="TreeGrafter"/>
</dbReference>
<evidence type="ECO:0000259" key="9">
    <source>
        <dbReference type="Pfam" id="PF01478"/>
    </source>
</evidence>
<dbReference type="Proteomes" id="UP000593765">
    <property type="component" value="Chromosome"/>
</dbReference>
<dbReference type="EMBL" id="CP063458">
    <property type="protein sequence ID" value="QOV88624.1"/>
    <property type="molecule type" value="Genomic_DNA"/>
</dbReference>
<organism evidence="11 12">
    <name type="scientific">Humisphaera borealis</name>
    <dbReference type="NCBI Taxonomy" id="2807512"/>
    <lineage>
        <taxon>Bacteria</taxon>
        <taxon>Pseudomonadati</taxon>
        <taxon>Planctomycetota</taxon>
        <taxon>Phycisphaerae</taxon>
        <taxon>Tepidisphaerales</taxon>
        <taxon>Tepidisphaeraceae</taxon>
        <taxon>Humisphaera</taxon>
    </lineage>
</organism>
<feature type="transmembrane region" description="Helical" evidence="8">
    <location>
        <begin position="295"/>
        <end position="318"/>
    </location>
</feature>
<feature type="region of interest" description="Disordered" evidence="7">
    <location>
        <begin position="258"/>
        <end position="280"/>
    </location>
</feature>
<proteinExistence type="inferred from homology"/>
<comment type="similarity">
    <text evidence="2">Belongs to the peptidase A24 family.</text>
</comment>
<feature type="transmembrane region" description="Helical" evidence="8">
    <location>
        <begin position="164"/>
        <end position="185"/>
    </location>
</feature>
<evidence type="ECO:0000313" key="11">
    <source>
        <dbReference type="EMBL" id="QOV88624.1"/>
    </source>
</evidence>
<dbReference type="KEGG" id="hbs:IPV69_20635"/>
<dbReference type="PANTHER" id="PTHR30487:SF0">
    <property type="entry name" value="PREPILIN LEADER PEPTIDASE_N-METHYLTRANSFERASE-RELATED"/>
    <property type="match status" value="1"/>
</dbReference>
<evidence type="ECO:0000313" key="12">
    <source>
        <dbReference type="Proteomes" id="UP000593765"/>
    </source>
</evidence>
<feature type="transmembrane region" description="Helical" evidence="8">
    <location>
        <begin position="140"/>
        <end position="159"/>
    </location>
</feature>
<name>A0A7M2WTN0_9BACT</name>
<dbReference type="InterPro" id="IPR000045">
    <property type="entry name" value="Prepilin_IV_endopep_pep"/>
</dbReference>
<feature type="transmembrane region" description="Helical" evidence="8">
    <location>
        <begin position="6"/>
        <end position="26"/>
    </location>
</feature>
<dbReference type="InterPro" id="IPR050882">
    <property type="entry name" value="Prepilin_peptidase/N-MTase"/>
</dbReference>
<feature type="domain" description="Prepilin peptidase A24 N-terminal" evidence="10">
    <location>
        <begin position="12"/>
        <end position="110"/>
    </location>
</feature>
<reference evidence="11 12" key="1">
    <citation type="submission" date="2020-10" db="EMBL/GenBank/DDBJ databases">
        <title>Wide distribution of Phycisphaera-like planctomycetes from WD2101 soil group in peatlands and genome analysis of the first cultivated representative.</title>
        <authorList>
            <person name="Dedysh S.N."/>
            <person name="Beletsky A.V."/>
            <person name="Ivanova A."/>
            <person name="Kulichevskaya I.S."/>
            <person name="Suzina N.E."/>
            <person name="Philippov D.A."/>
            <person name="Rakitin A.L."/>
            <person name="Mardanov A.V."/>
            <person name="Ravin N.V."/>
        </authorList>
    </citation>
    <scope>NUCLEOTIDE SEQUENCE [LARGE SCALE GENOMIC DNA]</scope>
    <source>
        <strain evidence="11 12">M1803</strain>
    </source>
</reference>
<dbReference type="Pfam" id="PF06750">
    <property type="entry name" value="A24_N_bact"/>
    <property type="match status" value="1"/>
</dbReference>
<sequence>MPHPFYIFFLFLLGACVGSFLNVVVWRLPRITAPDGTPLWKQPWYVLMGLSDPPSHCPKCDKKLKWYDNVPILGWIKLGGKCRFCREPISMRYPIVEAVTALLFVFYYVMYYMMEVGPCAPVPTGLFSDSAIGLYRPPEAPIFLLHLAMISALLAASLIDAELFIIPPTIPLLLAVLGVGVHTAFDGPRLSGALSVVLADGTPSPAAALAVGGTLGLILSLILLRAGVLRRSFDEGAPLLDVERKALEAEAVSEASEAKKKKNAVDHESKQPRDDEQPIREYSAKEVRAEMRKEMAFLIPPMLLAILAWFLTVRVAPIAAAWESAVAHQWVSGLLGSLFGALIGGLVVWLTRILGSMAFGREAMGLGDVDLMFGVGAIIGAGPATVAFFIAPFFGILTALYLLITGKSRELPYGPYLGMASAAVLLCYCPIAEWMAPGLGGLGLFVRQIAGG</sequence>
<feature type="transmembrane region" description="Helical" evidence="8">
    <location>
        <begin position="416"/>
        <end position="436"/>
    </location>
</feature>
<keyword evidence="4 8" id="KW-0812">Transmembrane</keyword>
<dbReference type="RefSeq" id="WP_206291617.1">
    <property type="nucleotide sequence ID" value="NZ_CP063458.1"/>
</dbReference>
<evidence type="ECO:0000256" key="3">
    <source>
        <dbReference type="ARBA" id="ARBA00022475"/>
    </source>
</evidence>
<dbReference type="InterPro" id="IPR010627">
    <property type="entry name" value="Prepilin_pept_A24_N"/>
</dbReference>